<dbReference type="EMBL" id="BDGG01000004">
    <property type="protein sequence ID" value="GAU98226.1"/>
    <property type="molecule type" value="Genomic_DNA"/>
</dbReference>
<gene>
    <name evidence="2" type="primary">RvY_09402-1</name>
    <name evidence="2" type="synonym">RvY_09402.1</name>
    <name evidence="2" type="ORF">RvY_09402</name>
</gene>
<evidence type="ECO:0000313" key="2">
    <source>
        <dbReference type="EMBL" id="GAU98226.1"/>
    </source>
</evidence>
<evidence type="ECO:0000313" key="3">
    <source>
        <dbReference type="Proteomes" id="UP000186922"/>
    </source>
</evidence>
<sequence length="113" mass="12361">MATTIARSGTRSGATSRRQNGHCRATLCQAVIHTNTAFIQKGTVHTLASLKENLEVQVKCNYTTITNETTAIAYLFGIFQIGEVDEGKSTRPSSLNKPSRFEDNGRQTHTSSE</sequence>
<protein>
    <submittedName>
        <fullName evidence="2">Uncharacterized protein</fullName>
    </submittedName>
</protein>
<evidence type="ECO:0000256" key="1">
    <source>
        <dbReference type="SAM" id="MobiDB-lite"/>
    </source>
</evidence>
<feature type="region of interest" description="Disordered" evidence="1">
    <location>
        <begin position="86"/>
        <end position="113"/>
    </location>
</feature>
<accession>A0A1D1V987</accession>
<comment type="caution">
    <text evidence="2">The sequence shown here is derived from an EMBL/GenBank/DDBJ whole genome shotgun (WGS) entry which is preliminary data.</text>
</comment>
<reference evidence="2 3" key="1">
    <citation type="journal article" date="2016" name="Nat. Commun.">
        <title>Extremotolerant tardigrade genome and improved radiotolerance of human cultured cells by tardigrade-unique protein.</title>
        <authorList>
            <person name="Hashimoto T."/>
            <person name="Horikawa D.D."/>
            <person name="Saito Y."/>
            <person name="Kuwahara H."/>
            <person name="Kozuka-Hata H."/>
            <person name="Shin-I T."/>
            <person name="Minakuchi Y."/>
            <person name="Ohishi K."/>
            <person name="Motoyama A."/>
            <person name="Aizu T."/>
            <person name="Enomoto A."/>
            <person name="Kondo K."/>
            <person name="Tanaka S."/>
            <person name="Hara Y."/>
            <person name="Koshikawa S."/>
            <person name="Sagara H."/>
            <person name="Miura T."/>
            <person name="Yokobori S."/>
            <person name="Miyagawa K."/>
            <person name="Suzuki Y."/>
            <person name="Kubo T."/>
            <person name="Oyama M."/>
            <person name="Kohara Y."/>
            <person name="Fujiyama A."/>
            <person name="Arakawa K."/>
            <person name="Katayama T."/>
            <person name="Toyoda A."/>
            <person name="Kunieda T."/>
        </authorList>
    </citation>
    <scope>NUCLEOTIDE SEQUENCE [LARGE SCALE GENOMIC DNA]</scope>
    <source>
        <strain evidence="2 3">YOKOZUNA-1</strain>
    </source>
</reference>
<dbReference type="Proteomes" id="UP000186922">
    <property type="component" value="Unassembled WGS sequence"/>
</dbReference>
<name>A0A1D1V987_RAMVA</name>
<dbReference type="AlphaFoldDB" id="A0A1D1V987"/>
<proteinExistence type="predicted"/>
<keyword evidence="3" id="KW-1185">Reference proteome</keyword>
<organism evidence="2 3">
    <name type="scientific">Ramazzottius varieornatus</name>
    <name type="common">Water bear</name>
    <name type="synonym">Tardigrade</name>
    <dbReference type="NCBI Taxonomy" id="947166"/>
    <lineage>
        <taxon>Eukaryota</taxon>
        <taxon>Metazoa</taxon>
        <taxon>Ecdysozoa</taxon>
        <taxon>Tardigrada</taxon>
        <taxon>Eutardigrada</taxon>
        <taxon>Parachela</taxon>
        <taxon>Hypsibioidea</taxon>
        <taxon>Ramazzottiidae</taxon>
        <taxon>Ramazzottius</taxon>
    </lineage>
</organism>
<feature type="compositionally biased region" description="Basic and acidic residues" evidence="1">
    <location>
        <begin position="99"/>
        <end position="113"/>
    </location>
</feature>